<name>A0A382RN92_9ZZZZ</name>
<dbReference type="AlphaFoldDB" id="A0A382RN92"/>
<feature type="non-terminal residue" evidence="1">
    <location>
        <position position="50"/>
    </location>
</feature>
<reference evidence="1" key="1">
    <citation type="submission" date="2018-05" db="EMBL/GenBank/DDBJ databases">
        <authorList>
            <person name="Lanie J.A."/>
            <person name="Ng W.-L."/>
            <person name="Kazmierczak K.M."/>
            <person name="Andrzejewski T.M."/>
            <person name="Davidsen T.M."/>
            <person name="Wayne K.J."/>
            <person name="Tettelin H."/>
            <person name="Glass J.I."/>
            <person name="Rusch D."/>
            <person name="Podicherti R."/>
            <person name="Tsui H.-C.T."/>
            <person name="Winkler M.E."/>
        </authorList>
    </citation>
    <scope>NUCLEOTIDE SEQUENCE</scope>
</reference>
<organism evidence="1">
    <name type="scientific">marine metagenome</name>
    <dbReference type="NCBI Taxonomy" id="408172"/>
    <lineage>
        <taxon>unclassified sequences</taxon>
        <taxon>metagenomes</taxon>
        <taxon>ecological metagenomes</taxon>
    </lineage>
</organism>
<evidence type="ECO:0000313" key="1">
    <source>
        <dbReference type="EMBL" id="SVC99149.1"/>
    </source>
</evidence>
<dbReference type="EMBL" id="UINC01122990">
    <property type="protein sequence ID" value="SVC99149.1"/>
    <property type="molecule type" value="Genomic_DNA"/>
</dbReference>
<sequence length="50" mass="5849">MAKNVDVFVKLTKDLKKKEMAYGFCHITDDSLGRPREFMIELDASMKYSF</sequence>
<accession>A0A382RN92</accession>
<proteinExistence type="predicted"/>
<protein>
    <submittedName>
        <fullName evidence="1">Uncharacterized protein</fullName>
    </submittedName>
</protein>
<gene>
    <name evidence="1" type="ORF">METZ01_LOCUS352003</name>
</gene>